<dbReference type="InterPro" id="IPR023865">
    <property type="entry name" value="Aliphatic_acid_kinase_CS"/>
</dbReference>
<evidence type="ECO:0000256" key="9">
    <source>
        <dbReference type="HAMAP-Rule" id="MF_00020"/>
    </source>
</evidence>
<keyword evidence="3 9" id="KW-0808">Transferase</keyword>
<gene>
    <name evidence="9" type="primary">ackA</name>
    <name evidence="11" type="ORF">E4T21_13555</name>
</gene>
<dbReference type="OrthoDB" id="9802453at2"/>
<dbReference type="EMBL" id="CP038437">
    <property type="protein sequence ID" value="QEM82456.1"/>
    <property type="molecule type" value="Genomic_DNA"/>
</dbReference>
<evidence type="ECO:0000256" key="1">
    <source>
        <dbReference type="ARBA" id="ARBA00008748"/>
    </source>
</evidence>
<reference evidence="11" key="1">
    <citation type="submission" date="2021-02" db="EMBL/GenBank/DDBJ databases">
        <title>Strain Y2R2, a novel species of the genus Halomonas.</title>
        <authorList>
            <person name="Huang H."/>
        </authorList>
    </citation>
    <scope>NUCLEOTIDE SEQUENCE</scope>
    <source>
        <strain evidence="11">Y2R2</strain>
    </source>
</reference>
<comment type="pathway">
    <text evidence="9">Metabolic intermediate biosynthesis; acetyl-CoA biosynthesis; acetyl-CoA from acetate: step 1/2.</text>
</comment>
<dbReference type="SUPFAM" id="SSF53067">
    <property type="entry name" value="Actin-like ATPase domain"/>
    <property type="match status" value="2"/>
</dbReference>
<dbReference type="UniPathway" id="UPA00340">
    <property type="reaction ID" value="UER00458"/>
</dbReference>
<feature type="active site" description="Proton donor/acceptor" evidence="9">
    <location>
        <position position="141"/>
    </location>
</feature>
<dbReference type="RefSeq" id="WP_149285580.1">
    <property type="nucleotide sequence ID" value="NZ_CP038437.2"/>
</dbReference>
<dbReference type="InterPro" id="IPR004372">
    <property type="entry name" value="Ac/propionate_kinase"/>
</dbReference>
<dbReference type="GO" id="GO:0005829">
    <property type="term" value="C:cytosol"/>
    <property type="evidence" value="ECO:0007669"/>
    <property type="project" value="TreeGrafter"/>
</dbReference>
<dbReference type="HAMAP" id="MF_00020">
    <property type="entry name" value="Acetate_kinase"/>
    <property type="match status" value="1"/>
</dbReference>
<evidence type="ECO:0000313" key="12">
    <source>
        <dbReference type="Proteomes" id="UP000324285"/>
    </source>
</evidence>
<evidence type="ECO:0000256" key="3">
    <source>
        <dbReference type="ARBA" id="ARBA00022679"/>
    </source>
</evidence>
<evidence type="ECO:0000256" key="4">
    <source>
        <dbReference type="ARBA" id="ARBA00022723"/>
    </source>
</evidence>
<feature type="binding site" evidence="9">
    <location>
        <position position="9"/>
    </location>
    <ligand>
        <name>Mg(2+)</name>
        <dbReference type="ChEBI" id="CHEBI:18420"/>
    </ligand>
</feature>
<keyword evidence="4 9" id="KW-0479">Metal-binding</keyword>
<comment type="function">
    <text evidence="9">Catalyzes the formation of acetyl phosphate from acetate and ATP. Can also catalyze the reverse reaction.</text>
</comment>
<dbReference type="PANTHER" id="PTHR21060:SF21">
    <property type="entry name" value="ACETATE KINASE"/>
    <property type="match status" value="1"/>
</dbReference>
<accession>A0A5C1NGS2</accession>
<dbReference type="InterPro" id="IPR043129">
    <property type="entry name" value="ATPase_NBD"/>
</dbReference>
<dbReference type="Pfam" id="PF00871">
    <property type="entry name" value="Acetate_kinase"/>
    <property type="match status" value="1"/>
</dbReference>
<evidence type="ECO:0000256" key="8">
    <source>
        <dbReference type="ARBA" id="ARBA00022842"/>
    </source>
</evidence>
<name>A0A5C1NGS2_9GAMM</name>
<dbReference type="GO" id="GO:0008776">
    <property type="term" value="F:acetate kinase activity"/>
    <property type="evidence" value="ECO:0007669"/>
    <property type="project" value="UniProtKB-UniRule"/>
</dbReference>
<dbReference type="GO" id="GO:0000287">
    <property type="term" value="F:magnesium ion binding"/>
    <property type="evidence" value="ECO:0007669"/>
    <property type="project" value="UniProtKB-UniRule"/>
</dbReference>
<dbReference type="GO" id="GO:0006085">
    <property type="term" value="P:acetyl-CoA biosynthetic process"/>
    <property type="evidence" value="ECO:0007669"/>
    <property type="project" value="UniProtKB-UniRule"/>
</dbReference>
<dbReference type="EC" id="2.7.2.1" evidence="9"/>
<evidence type="ECO:0000256" key="5">
    <source>
        <dbReference type="ARBA" id="ARBA00022741"/>
    </source>
</evidence>
<feature type="binding site" evidence="9">
    <location>
        <position position="84"/>
    </location>
    <ligand>
        <name>substrate</name>
    </ligand>
</feature>
<dbReference type="Proteomes" id="UP000324285">
    <property type="component" value="Chromosome"/>
</dbReference>
<feature type="site" description="Transition state stabilizer" evidence="9">
    <location>
        <position position="173"/>
    </location>
</feature>
<dbReference type="PROSITE" id="PS01075">
    <property type="entry name" value="ACETATE_KINASE_1"/>
    <property type="match status" value="1"/>
</dbReference>
<feature type="binding site" evidence="9">
    <location>
        <position position="376"/>
    </location>
    <ligand>
        <name>Mg(2+)</name>
        <dbReference type="ChEBI" id="CHEBI:18420"/>
    </ligand>
</feature>
<feature type="binding site" evidence="9">
    <location>
        <position position="16"/>
    </location>
    <ligand>
        <name>ATP</name>
        <dbReference type="ChEBI" id="CHEBI:30616"/>
    </ligand>
</feature>
<sequence length="405" mass="43442">MNAPILVINCGSSSLKYALIPAVSGQPRLSGIAERLGSDRAILRLRNLQGEKTTIELPGASHGDALKVILDNLGSCRPIAIGHRVVHGGERFTQATLIDQDVVQDIRETTTLAPLHNPANLEGIAATQELFPGLPQVAVFDTAFHQTLPAYAYRYAIPAELYERHGIRRYGFHGSSHAYVAERLSILSAQGRGGWIIAHLGNGASATAIWQGQSIDTSMGMTPLEGLVMGTRSGDIDPGILLHLMHQCGWSSHDIDQLLNHRSGLLGLSGLTNDMRELEQSAAEGHAGAKLAIDVFCYRLAKSIAGLSCALPMLHGLAFTGGIGENSPLIRARTLTYLTHLGVHLSPNSNGELSHGMEGRIDVGRGLELWVIPTDEEGYIAVQTRHLLDNMSDTPASCHPQEVPA</sequence>
<evidence type="ECO:0000256" key="6">
    <source>
        <dbReference type="ARBA" id="ARBA00022777"/>
    </source>
</evidence>
<dbReference type="Gene3D" id="3.30.420.40">
    <property type="match status" value="2"/>
</dbReference>
<keyword evidence="7 9" id="KW-0067">ATP-binding</keyword>
<evidence type="ECO:0000256" key="10">
    <source>
        <dbReference type="RuleBase" id="RU003835"/>
    </source>
</evidence>
<dbReference type="GO" id="GO:0006083">
    <property type="term" value="P:acetate metabolic process"/>
    <property type="evidence" value="ECO:0007669"/>
    <property type="project" value="TreeGrafter"/>
</dbReference>
<dbReference type="CDD" id="cd24010">
    <property type="entry name" value="ASKHA_NBD_AcK_PK"/>
    <property type="match status" value="1"/>
</dbReference>
<keyword evidence="5 9" id="KW-0547">Nucleotide-binding</keyword>
<dbReference type="PANTHER" id="PTHR21060">
    <property type="entry name" value="ACETATE KINASE"/>
    <property type="match status" value="1"/>
</dbReference>
<feature type="binding site" evidence="9">
    <location>
        <begin position="274"/>
        <end position="276"/>
    </location>
    <ligand>
        <name>ATP</name>
        <dbReference type="ChEBI" id="CHEBI:30616"/>
    </ligand>
</feature>
<comment type="subunit">
    <text evidence="9">Homodimer.</text>
</comment>
<keyword evidence="2 9" id="KW-0963">Cytoplasm</keyword>
<evidence type="ECO:0000256" key="7">
    <source>
        <dbReference type="ARBA" id="ARBA00022840"/>
    </source>
</evidence>
<feature type="binding site" evidence="9">
    <location>
        <begin position="322"/>
        <end position="326"/>
    </location>
    <ligand>
        <name>ATP</name>
        <dbReference type="ChEBI" id="CHEBI:30616"/>
    </ligand>
</feature>
<feature type="site" description="Transition state stabilizer" evidence="9">
    <location>
        <position position="232"/>
    </location>
</feature>
<feature type="binding site" evidence="9">
    <location>
        <begin position="199"/>
        <end position="203"/>
    </location>
    <ligand>
        <name>ATP</name>
        <dbReference type="ChEBI" id="CHEBI:30616"/>
    </ligand>
</feature>
<dbReference type="PIRSF" id="PIRSF000722">
    <property type="entry name" value="Acetate_prop_kin"/>
    <property type="match status" value="1"/>
</dbReference>
<keyword evidence="8 9" id="KW-0460">Magnesium</keyword>
<keyword evidence="6 9" id="KW-0418">Kinase</keyword>
<protein>
    <recommendedName>
        <fullName evidence="9">Acetate kinase</fullName>
        <ecNumber evidence="9">2.7.2.1</ecNumber>
    </recommendedName>
    <alternativeName>
        <fullName evidence="9">Acetokinase</fullName>
    </alternativeName>
</protein>
<comment type="subcellular location">
    <subcellularLocation>
        <location evidence="9">Cytoplasm</location>
    </subcellularLocation>
</comment>
<proteinExistence type="inferred from homology"/>
<dbReference type="KEGG" id="hbh:E4T21_13555"/>
<dbReference type="PRINTS" id="PR00471">
    <property type="entry name" value="ACETATEKNASE"/>
</dbReference>
<evidence type="ECO:0000313" key="11">
    <source>
        <dbReference type="EMBL" id="QEM82456.1"/>
    </source>
</evidence>
<evidence type="ECO:0000256" key="2">
    <source>
        <dbReference type="ARBA" id="ARBA00022490"/>
    </source>
</evidence>
<dbReference type="GO" id="GO:0005524">
    <property type="term" value="F:ATP binding"/>
    <property type="evidence" value="ECO:0007669"/>
    <property type="project" value="UniProtKB-KW"/>
</dbReference>
<comment type="cofactor">
    <cofactor evidence="9">
        <name>Mg(2+)</name>
        <dbReference type="ChEBI" id="CHEBI:18420"/>
    </cofactor>
    <cofactor evidence="9">
        <name>Mn(2+)</name>
        <dbReference type="ChEBI" id="CHEBI:29035"/>
    </cofactor>
    <text evidence="9">Mg(2+). Can also accept Mn(2+).</text>
</comment>
<keyword evidence="12" id="KW-1185">Reference proteome</keyword>
<comment type="similarity">
    <text evidence="1 9 10">Belongs to the acetokinase family.</text>
</comment>
<dbReference type="InterPro" id="IPR000890">
    <property type="entry name" value="Aliphatic_acid_kin_short-chain"/>
</dbReference>
<dbReference type="NCBIfam" id="TIGR00016">
    <property type="entry name" value="ackA"/>
    <property type="match status" value="1"/>
</dbReference>
<dbReference type="AlphaFoldDB" id="A0A5C1NGS2"/>
<organism evidence="11 12">
    <name type="scientific">Halomonas binhaiensis</name>
    <dbReference type="NCBI Taxonomy" id="2562282"/>
    <lineage>
        <taxon>Bacteria</taxon>
        <taxon>Pseudomonadati</taxon>
        <taxon>Pseudomonadota</taxon>
        <taxon>Gammaproteobacteria</taxon>
        <taxon>Oceanospirillales</taxon>
        <taxon>Halomonadaceae</taxon>
        <taxon>Halomonas</taxon>
    </lineage>
</organism>
<comment type="catalytic activity">
    <reaction evidence="9">
        <text>acetate + ATP = acetyl phosphate + ADP</text>
        <dbReference type="Rhea" id="RHEA:11352"/>
        <dbReference type="ChEBI" id="CHEBI:22191"/>
        <dbReference type="ChEBI" id="CHEBI:30089"/>
        <dbReference type="ChEBI" id="CHEBI:30616"/>
        <dbReference type="ChEBI" id="CHEBI:456216"/>
        <dbReference type="EC" id="2.7.2.1"/>
    </reaction>
</comment>